<dbReference type="EMBL" id="JXSU01000007">
    <property type="protein sequence ID" value="KIS24870.1"/>
    <property type="molecule type" value="Genomic_DNA"/>
</dbReference>
<dbReference type="HOGENOM" id="CLU_188958_2_1_9"/>
<keyword evidence="1" id="KW-0472">Membrane</keyword>
<dbReference type="Pfam" id="PF10960">
    <property type="entry name" value="Holin_BhlA"/>
    <property type="match status" value="1"/>
</dbReference>
<accession>A0A0D1BWW7</accession>
<sequence length="67" mass="7849">MENEIIKLVASQGVFAIFFAYLLFYVLKENSKREGKYQDIISTLTDKFSILDDVKKSVDKIEEKLER</sequence>
<reference evidence="2 3" key="1">
    <citation type="submission" date="2014-06" db="EMBL/GenBank/DDBJ databases">
        <title>Genome characterization of distinct group I Clostridium botulinum lineages.</title>
        <authorList>
            <person name="Giordani F."/>
            <person name="Anselmo A."/>
            <person name="Fillo S."/>
            <person name="Palozzi A.M."/>
            <person name="Fortunato A."/>
            <person name="Gentile B."/>
            <person name="Ciammaruconi A."/>
            <person name="Anniballi F."/>
            <person name="De Medici D."/>
            <person name="Lista F."/>
        </authorList>
    </citation>
    <scope>NUCLEOTIDE SEQUENCE [LARGE SCALE GENOMIC DNA]</scope>
    <source>
        <strain evidence="2 3">B2 450</strain>
    </source>
</reference>
<dbReference type="Proteomes" id="UP000032250">
    <property type="component" value="Unassembled WGS sequence"/>
</dbReference>
<comment type="caution">
    <text evidence="2">The sequence shown here is derived from an EMBL/GenBank/DDBJ whole genome shotgun (WGS) entry which is preliminary data.</text>
</comment>
<evidence type="ECO:0000313" key="3">
    <source>
        <dbReference type="Proteomes" id="UP000032250"/>
    </source>
</evidence>
<keyword evidence="1" id="KW-0812">Transmembrane</keyword>
<dbReference type="InterPro" id="IPR024405">
    <property type="entry name" value="Phage_BhlA/UviB"/>
</dbReference>
<dbReference type="RefSeq" id="WP_043032314.1">
    <property type="nucleotide sequence ID" value="NZ_JXSU01000007.1"/>
</dbReference>
<organism evidence="2 3">
    <name type="scientific">Clostridium botulinum B2 450</name>
    <dbReference type="NCBI Taxonomy" id="1379739"/>
    <lineage>
        <taxon>Bacteria</taxon>
        <taxon>Bacillati</taxon>
        <taxon>Bacillota</taxon>
        <taxon>Clostridia</taxon>
        <taxon>Eubacteriales</taxon>
        <taxon>Clostridiaceae</taxon>
        <taxon>Clostridium</taxon>
    </lineage>
</organism>
<feature type="transmembrane region" description="Helical" evidence="1">
    <location>
        <begin position="6"/>
        <end position="27"/>
    </location>
</feature>
<name>A0A0D1BWW7_CLOBO</name>
<gene>
    <name evidence="2" type="ORF">N495_15260</name>
</gene>
<dbReference type="PATRIC" id="fig|1379739.3.peg.3446"/>
<dbReference type="AlphaFoldDB" id="A0A0D1BWW7"/>
<keyword evidence="1" id="KW-1133">Transmembrane helix</keyword>
<proteinExistence type="predicted"/>
<evidence type="ECO:0000256" key="1">
    <source>
        <dbReference type="SAM" id="Phobius"/>
    </source>
</evidence>
<protein>
    <submittedName>
        <fullName evidence="2">Bacteriocin</fullName>
    </submittedName>
</protein>
<evidence type="ECO:0000313" key="2">
    <source>
        <dbReference type="EMBL" id="KIS24870.1"/>
    </source>
</evidence>
<dbReference type="OrthoDB" id="2680433at2"/>